<protein>
    <submittedName>
        <fullName evidence="2">Uncharacterized protein</fullName>
    </submittedName>
</protein>
<evidence type="ECO:0000256" key="1">
    <source>
        <dbReference type="SAM" id="SignalP"/>
    </source>
</evidence>
<comment type="caution">
    <text evidence="2">The sequence shown here is derived from an EMBL/GenBank/DDBJ whole genome shotgun (WGS) entry which is preliminary data.</text>
</comment>
<proteinExistence type="predicted"/>
<dbReference type="AlphaFoldDB" id="A0AA36CJ60"/>
<keyword evidence="3" id="KW-1185">Reference proteome</keyword>
<feature type="signal peptide" evidence="1">
    <location>
        <begin position="1"/>
        <end position="16"/>
    </location>
</feature>
<evidence type="ECO:0000313" key="2">
    <source>
        <dbReference type="EMBL" id="CAJ0570005.1"/>
    </source>
</evidence>
<reference evidence="2" key="1">
    <citation type="submission" date="2023-06" db="EMBL/GenBank/DDBJ databases">
        <authorList>
            <person name="Delattre M."/>
        </authorList>
    </citation>
    <scope>NUCLEOTIDE SEQUENCE</scope>
    <source>
        <strain evidence="2">AF72</strain>
    </source>
</reference>
<dbReference type="EMBL" id="CATQJA010002210">
    <property type="protein sequence ID" value="CAJ0570005.1"/>
    <property type="molecule type" value="Genomic_DNA"/>
</dbReference>
<evidence type="ECO:0000313" key="3">
    <source>
        <dbReference type="Proteomes" id="UP001177023"/>
    </source>
</evidence>
<gene>
    <name evidence="2" type="ORF">MSPICULIGERA_LOCUS8459</name>
</gene>
<dbReference type="Proteomes" id="UP001177023">
    <property type="component" value="Unassembled WGS sequence"/>
</dbReference>
<feature type="chain" id="PRO_5041213050" evidence="1">
    <location>
        <begin position="17"/>
        <end position="176"/>
    </location>
</feature>
<organism evidence="2 3">
    <name type="scientific">Mesorhabditis spiculigera</name>
    <dbReference type="NCBI Taxonomy" id="96644"/>
    <lineage>
        <taxon>Eukaryota</taxon>
        <taxon>Metazoa</taxon>
        <taxon>Ecdysozoa</taxon>
        <taxon>Nematoda</taxon>
        <taxon>Chromadorea</taxon>
        <taxon>Rhabditida</taxon>
        <taxon>Rhabditina</taxon>
        <taxon>Rhabditomorpha</taxon>
        <taxon>Rhabditoidea</taxon>
        <taxon>Rhabditidae</taxon>
        <taxon>Mesorhabditinae</taxon>
        <taxon>Mesorhabditis</taxon>
    </lineage>
</organism>
<name>A0AA36CJ60_9BILA</name>
<sequence length="176" mass="20116">MNCALSLLFLIGVVVAGPNLMCPNDAYCRGGPFAGQHLHCVPVRLEDNSFRKLCYELPFLKIRHFWACTNDTYCRSGWYQGKHYYCKANAVDVKKSVCTALPDNLCVDDKDCLDCLHETECRSDGEDVYHMHCGSEQKCRLLYDGECLDSYDCNWYEGCYDYSGRQPGSCGYMQWS</sequence>
<accession>A0AA36CJ60</accession>
<keyword evidence="1" id="KW-0732">Signal</keyword>
<feature type="non-terminal residue" evidence="2">
    <location>
        <position position="176"/>
    </location>
</feature>